<proteinExistence type="predicted"/>
<accession>A0ABS8TWV3</accession>
<gene>
    <name evidence="1" type="ORF">LT679_02005</name>
</gene>
<dbReference type="Proteomes" id="UP001199919">
    <property type="component" value="Unassembled WGS sequence"/>
</dbReference>
<reference evidence="1 2" key="1">
    <citation type="submission" date="2021-12" db="EMBL/GenBank/DDBJ databases">
        <title>Mucilaginibacter roseus genome.</title>
        <authorList>
            <person name="Ferreira J.R."/>
            <person name="Newman J.D."/>
        </authorList>
    </citation>
    <scope>NUCLEOTIDE SEQUENCE [LARGE SCALE GENOMIC DNA]</scope>
    <source>
        <strain evidence="1 2">LMG 28454</strain>
    </source>
</reference>
<evidence type="ECO:0000313" key="1">
    <source>
        <dbReference type="EMBL" id="MCD8739363.1"/>
    </source>
</evidence>
<dbReference type="NCBIfam" id="TIGR03299">
    <property type="entry name" value="LGT_TIGR03299"/>
    <property type="match status" value="1"/>
</dbReference>
<protein>
    <submittedName>
        <fullName evidence="1">DUF945 domain-containing protein</fullName>
    </submittedName>
</protein>
<dbReference type="InterPro" id="IPR017686">
    <property type="entry name" value="Phg/plasmid-like_prot"/>
</dbReference>
<comment type="caution">
    <text evidence="1">The sequence shown here is derived from an EMBL/GenBank/DDBJ whole genome shotgun (WGS) entry which is preliminary data.</text>
</comment>
<dbReference type="Pfam" id="PF06067">
    <property type="entry name" value="DUF932"/>
    <property type="match status" value="1"/>
</dbReference>
<sequence length="356" mass="39921">MAHQINFNGKTGKHSFMSVKEKAWHNLGQVIDHYPTSAEAIECAGLDYIVEKRPLFTYDTENYLKDSDADIIVPEIEVPNYFATVRADKEQVLGVVGNDYEVIQNRDAFSFFDAIVGGGDGILYETCGALGNGERIFITAKLPGYIRVGNDDLIEKYLFLTTSHDGYGSITAAFTPTRIVCNNTLHAALGNMTNSVKIRHTQSAQERLKQAHQVMGISNIMSNQLDDIFNRWAHVRISDEQILKLVQQAMAPSKEVLQKVLDGENMDEFSSQFLNTVEKVCEYAFSHHSQQTDTTRGTLFGAYNAISGYMQNVKSYKSEEAKLKSILFGNGFNKTQTAFQLCKEFDRTGETLMQLN</sequence>
<organism evidence="1 2">
    <name type="scientific">Mucilaginibacter roseus</name>
    <dbReference type="NCBI Taxonomy" id="1528868"/>
    <lineage>
        <taxon>Bacteria</taxon>
        <taxon>Pseudomonadati</taxon>
        <taxon>Bacteroidota</taxon>
        <taxon>Sphingobacteriia</taxon>
        <taxon>Sphingobacteriales</taxon>
        <taxon>Sphingobacteriaceae</taxon>
        <taxon>Mucilaginibacter</taxon>
    </lineage>
</organism>
<dbReference type="EMBL" id="JAJPWV010000001">
    <property type="protein sequence ID" value="MCD8739363.1"/>
    <property type="molecule type" value="Genomic_DNA"/>
</dbReference>
<dbReference type="InterPro" id="IPR026325">
    <property type="entry name" value="DUF932"/>
</dbReference>
<evidence type="ECO:0000313" key="2">
    <source>
        <dbReference type="Proteomes" id="UP001199919"/>
    </source>
</evidence>
<dbReference type="RefSeq" id="WP_232175240.1">
    <property type="nucleotide sequence ID" value="NZ_JAJPWV010000001.1"/>
</dbReference>
<name>A0ABS8TWV3_9SPHI</name>
<keyword evidence="2" id="KW-1185">Reference proteome</keyword>